<dbReference type="PANTHER" id="PTHR30068">
    <property type="entry name" value="URONATE ISOMERASE"/>
    <property type="match status" value="1"/>
</dbReference>
<dbReference type="Pfam" id="PF01553">
    <property type="entry name" value="Acyltransferase"/>
    <property type="match status" value="1"/>
</dbReference>
<keyword evidence="2" id="KW-0808">Transferase</keyword>
<sequence length="384" mass="43602">MTDTTAFNDIRPYLNEEIPAVVERLLSSDEFRHTFGKIMRDYKPEALEQMMRQSTTIEEFKSSFGYSAVQAVAKASTFSLSLSGRSRIPENKAYTFISNHRDIVLDSAFLNVLLADIQYKMPQVAIGDNLLSRPWVEDFVRLNGSFIVRRGVNMRELIAQSQKLSAYIRHTITTTGDSIWIAQREGRAKDADDRTQSSVLKMLAMSGGNWGAQSLAELQIVPLSLSYEYDPCDYLKAREMLRKKRNPGYKKAPGEDMLNMQTGIFGYKGRVHFTIGTPLADLIGSVSPDLPQVQQFAEVARLIDLEIHRRYRLYPGNYVAWDMLDGVDHAGTHYSPEERETFLNYLSGQVEKIEMEDKDVDTLTRLILTMYANPAKAYYAAQAV</sequence>
<comment type="caution">
    <text evidence="2">The sequence shown here is derived from an EMBL/GenBank/DDBJ whole genome shotgun (WGS) entry which is preliminary data.</text>
</comment>
<dbReference type="InterPro" id="IPR002123">
    <property type="entry name" value="Plipid/glycerol_acylTrfase"/>
</dbReference>
<proteinExistence type="predicted"/>
<evidence type="ECO:0000259" key="1">
    <source>
        <dbReference type="Pfam" id="PF01553"/>
    </source>
</evidence>
<dbReference type="PANTHER" id="PTHR30068:SF3">
    <property type="entry name" value="PHOSPHOLIPID_GLYCEROL ACYLTRANSFERASE DOMAIN-CONTAINING PROTEIN"/>
    <property type="match status" value="1"/>
</dbReference>
<organism evidence="2 3">
    <name type="scientific">Porphyromonas loveana</name>
    <dbReference type="NCBI Taxonomy" id="1884669"/>
    <lineage>
        <taxon>Bacteria</taxon>
        <taxon>Pseudomonadati</taxon>
        <taxon>Bacteroidota</taxon>
        <taxon>Bacteroidia</taxon>
        <taxon>Bacteroidales</taxon>
        <taxon>Porphyromonadaceae</taxon>
        <taxon>Porphyromonas</taxon>
    </lineage>
</organism>
<evidence type="ECO:0000313" key="2">
    <source>
        <dbReference type="EMBL" id="PVZ12718.1"/>
    </source>
</evidence>
<evidence type="ECO:0000313" key="3">
    <source>
        <dbReference type="Proteomes" id="UP000245462"/>
    </source>
</evidence>
<keyword evidence="3" id="KW-1185">Reference proteome</keyword>
<name>A0A2U1FKK2_9PORP</name>
<accession>A0A2U1FKK2</accession>
<dbReference type="Proteomes" id="UP000245462">
    <property type="component" value="Unassembled WGS sequence"/>
</dbReference>
<protein>
    <submittedName>
        <fullName evidence="2">Acyltransferase-like protein</fullName>
    </submittedName>
</protein>
<gene>
    <name evidence="2" type="ORF">C7382_10425</name>
</gene>
<keyword evidence="2" id="KW-0012">Acyltransferase</keyword>
<dbReference type="AlphaFoldDB" id="A0A2U1FKK2"/>
<dbReference type="GO" id="GO:0042840">
    <property type="term" value="P:D-glucuronate catabolic process"/>
    <property type="evidence" value="ECO:0007669"/>
    <property type="project" value="TreeGrafter"/>
</dbReference>
<dbReference type="EMBL" id="QEKY01000004">
    <property type="protein sequence ID" value="PVZ12718.1"/>
    <property type="molecule type" value="Genomic_DNA"/>
</dbReference>
<reference evidence="2 3" key="1">
    <citation type="submission" date="2018-04" db="EMBL/GenBank/DDBJ databases">
        <title>Genomic Encyclopedia of Type Strains, Phase IV (KMG-IV): sequencing the most valuable type-strain genomes for metagenomic binning, comparative biology and taxonomic classification.</title>
        <authorList>
            <person name="Goeker M."/>
        </authorList>
    </citation>
    <scope>NUCLEOTIDE SEQUENCE [LARGE SCALE GENOMIC DNA]</scope>
    <source>
        <strain evidence="2 3">DSM 28520</strain>
    </source>
</reference>
<dbReference type="GO" id="GO:0019698">
    <property type="term" value="P:D-galacturonate catabolic process"/>
    <property type="evidence" value="ECO:0007669"/>
    <property type="project" value="TreeGrafter"/>
</dbReference>
<dbReference type="GO" id="GO:0016746">
    <property type="term" value="F:acyltransferase activity"/>
    <property type="evidence" value="ECO:0007669"/>
    <property type="project" value="UniProtKB-KW"/>
</dbReference>
<feature type="domain" description="Phospholipid/glycerol acyltransferase" evidence="1">
    <location>
        <begin position="82"/>
        <end position="186"/>
    </location>
</feature>